<feature type="compositionally biased region" description="Low complexity" evidence="8">
    <location>
        <begin position="863"/>
        <end position="898"/>
    </location>
</feature>
<comment type="subcellular location">
    <subcellularLocation>
        <location evidence="1">Nucleus</location>
    </subcellularLocation>
</comment>
<reference evidence="11" key="1">
    <citation type="journal article" date="2009" name="Genome Res.">
        <title>Comparative genomic analyses of the human fungal pathogens Coccidioides and their relatives.</title>
        <authorList>
            <person name="Sharpton T.J."/>
            <person name="Stajich J.E."/>
            <person name="Rounsley S.D."/>
            <person name="Gardner M.J."/>
            <person name="Wortman J.R."/>
            <person name="Jordar V.S."/>
            <person name="Maiti R."/>
            <person name="Kodira C.D."/>
            <person name="Neafsey D.E."/>
            <person name="Zeng Q."/>
            <person name="Hung C.-Y."/>
            <person name="McMahan C."/>
            <person name="Muszewska A."/>
            <person name="Grynberg M."/>
            <person name="Mandel M.A."/>
            <person name="Kellner E.M."/>
            <person name="Barker B.M."/>
            <person name="Galgiani J.N."/>
            <person name="Orbach M.J."/>
            <person name="Kirkland T.N."/>
            <person name="Cole G.T."/>
            <person name="Henn M.R."/>
            <person name="Birren B.W."/>
            <person name="Taylor J.W."/>
        </authorList>
    </citation>
    <scope>NUCLEOTIDE SEQUENCE [LARGE SCALE GENOMIC DNA]</scope>
    <source>
        <strain evidence="11">RS</strain>
    </source>
</reference>
<feature type="compositionally biased region" description="Polar residues" evidence="8">
    <location>
        <begin position="848"/>
        <end position="862"/>
    </location>
</feature>
<evidence type="ECO:0000313" key="10">
    <source>
        <dbReference type="EMBL" id="KJF60853.1"/>
    </source>
</evidence>
<dbReference type="CDD" id="cd02249">
    <property type="entry name" value="ZZ"/>
    <property type="match status" value="1"/>
</dbReference>
<dbReference type="KEGG" id="cim:CIMG_12066"/>
<keyword evidence="5" id="KW-0805">Transcription regulation</keyword>
<dbReference type="PROSITE" id="PS51184">
    <property type="entry name" value="JMJC"/>
    <property type="match status" value="1"/>
</dbReference>
<keyword evidence="11" id="KW-1185">Reference proteome</keyword>
<dbReference type="Pfam" id="PF02373">
    <property type="entry name" value="JmjC"/>
    <property type="match status" value="1"/>
</dbReference>
<dbReference type="InParanoid" id="A0A0D8JX49"/>
<dbReference type="InterPro" id="IPR018866">
    <property type="entry name" value="Znf-4CXXC_R1"/>
</dbReference>
<evidence type="ECO:0000313" key="11">
    <source>
        <dbReference type="Proteomes" id="UP000001261"/>
    </source>
</evidence>
<dbReference type="Gene3D" id="3.30.60.90">
    <property type="match status" value="1"/>
</dbReference>
<keyword evidence="2" id="KW-0479">Metal-binding</keyword>
<dbReference type="Pfam" id="PF10497">
    <property type="entry name" value="zf-4CXXC_R1"/>
    <property type="match status" value="1"/>
</dbReference>
<dbReference type="InterPro" id="IPR043145">
    <property type="entry name" value="Znf_ZZ_sf"/>
</dbReference>
<dbReference type="GO" id="GO:0008270">
    <property type="term" value="F:zinc ion binding"/>
    <property type="evidence" value="ECO:0007669"/>
    <property type="project" value="UniProtKB-KW"/>
</dbReference>
<evidence type="ECO:0000259" key="9">
    <source>
        <dbReference type="PROSITE" id="PS51184"/>
    </source>
</evidence>
<dbReference type="SUPFAM" id="SSF57850">
    <property type="entry name" value="RING/U-box"/>
    <property type="match status" value="1"/>
</dbReference>
<keyword evidence="3" id="KW-0863">Zinc-finger</keyword>
<keyword evidence="4" id="KW-0862">Zinc</keyword>
<dbReference type="VEuPathDB" id="FungiDB:CIMG_12066"/>
<evidence type="ECO:0000256" key="5">
    <source>
        <dbReference type="ARBA" id="ARBA00023015"/>
    </source>
</evidence>
<organism evidence="10 11">
    <name type="scientific">Coccidioides immitis (strain RS)</name>
    <name type="common">Valley fever fungus</name>
    <dbReference type="NCBI Taxonomy" id="246410"/>
    <lineage>
        <taxon>Eukaryota</taxon>
        <taxon>Fungi</taxon>
        <taxon>Dikarya</taxon>
        <taxon>Ascomycota</taxon>
        <taxon>Pezizomycotina</taxon>
        <taxon>Eurotiomycetes</taxon>
        <taxon>Eurotiomycetidae</taxon>
        <taxon>Onygenales</taxon>
        <taxon>Onygenaceae</taxon>
        <taxon>Coccidioides</taxon>
    </lineage>
</organism>
<feature type="compositionally biased region" description="Polar residues" evidence="8">
    <location>
        <begin position="634"/>
        <end position="645"/>
    </location>
</feature>
<reference evidence="11" key="2">
    <citation type="journal article" date="2010" name="Genome Res.">
        <title>Population genomic sequencing of Coccidioides fungi reveals recent hybridization and transposon control.</title>
        <authorList>
            <person name="Neafsey D.E."/>
            <person name="Barker B.M."/>
            <person name="Sharpton T.J."/>
            <person name="Stajich J.E."/>
            <person name="Park D.J."/>
            <person name="Whiston E."/>
            <person name="Hung C.-Y."/>
            <person name="McMahan C."/>
            <person name="White J."/>
            <person name="Sykes S."/>
            <person name="Heiman D."/>
            <person name="Young S."/>
            <person name="Zeng Q."/>
            <person name="Abouelleil A."/>
            <person name="Aftuck L."/>
            <person name="Bessette D."/>
            <person name="Brown A."/>
            <person name="FitzGerald M."/>
            <person name="Lui A."/>
            <person name="Macdonald J.P."/>
            <person name="Priest M."/>
            <person name="Orbach M.J."/>
            <person name="Galgiani J.N."/>
            <person name="Kirkland T.N."/>
            <person name="Cole G.T."/>
            <person name="Birren B.W."/>
            <person name="Henn M.R."/>
            <person name="Taylor J.W."/>
            <person name="Rounsley S.D."/>
        </authorList>
    </citation>
    <scope>GENOME REANNOTATION</scope>
    <source>
        <strain evidence="11">RS</strain>
    </source>
</reference>
<dbReference type="OrthoDB" id="298344at2759"/>
<name>A0A0D8JX49_COCIM</name>
<feature type="region of interest" description="Disordered" evidence="8">
    <location>
        <begin position="670"/>
        <end position="718"/>
    </location>
</feature>
<evidence type="ECO:0000256" key="2">
    <source>
        <dbReference type="ARBA" id="ARBA00022723"/>
    </source>
</evidence>
<dbReference type="Proteomes" id="UP000001261">
    <property type="component" value="Unassembled WGS sequence"/>
</dbReference>
<dbReference type="EMBL" id="GG704913">
    <property type="protein sequence ID" value="KJF60853.1"/>
    <property type="molecule type" value="Genomic_DNA"/>
</dbReference>
<feature type="compositionally biased region" description="Polar residues" evidence="8">
    <location>
        <begin position="826"/>
        <end position="837"/>
    </location>
</feature>
<protein>
    <recommendedName>
        <fullName evidence="9">JmjC domain-containing protein</fullName>
    </recommendedName>
</protein>
<feature type="region of interest" description="Disordered" evidence="8">
    <location>
        <begin position="622"/>
        <end position="658"/>
    </location>
</feature>
<feature type="domain" description="JmjC" evidence="9">
    <location>
        <begin position="200"/>
        <end position="365"/>
    </location>
</feature>
<evidence type="ECO:0000256" key="3">
    <source>
        <dbReference type="ARBA" id="ARBA00022771"/>
    </source>
</evidence>
<dbReference type="InterPro" id="IPR003347">
    <property type="entry name" value="JmjC_dom"/>
</dbReference>
<dbReference type="InterPro" id="IPR000433">
    <property type="entry name" value="Znf_ZZ"/>
</dbReference>
<dbReference type="SUPFAM" id="SSF51197">
    <property type="entry name" value="Clavaminate synthase-like"/>
    <property type="match status" value="1"/>
</dbReference>
<gene>
    <name evidence="10" type="ORF">CIMG_12066</name>
</gene>
<dbReference type="GeneID" id="24163984"/>
<sequence>MTAPHAVETTNTPSALISLRAADLLALGKPFVEFPRYSILDLQRAIGVSNAVGGRGSAYPNRTGNHVSANDRPTGFADWLSEKLQAGHPFVIQDFEKLPQWDRRIFSIEGLIEHSTKKSMALEALDLFFSVPWRFWSLLACNDSQTASRKGDSSVPRCHIPIRNCSTGRDLNFTLRKFADAARQSYREFKNLYARDLPCPEAWLELCRKLLPPEVQWAGRLDLFQWLPPCARSEVMMAYIGSEGSSSGFHRCFSSTVALNLLIEGSNRPVLCFGTDFESQTKYDTFMASRGASPHVDWLNLDPEELKHADFPLYVHEQKAGDLVVFPPATAHQVWNLGSVATKIVWNILHPLSLEAGLVYVQPPFNRLCHPDVAQSNLSLACAMLSLLGDDPKAPIPPDLHLLTRLFRQMVQEEMITDEPVTSITLVRVPKTAIVTCDFCSTAIWNRHLRCSECEDFDLCLLCFLNGRSCEHIRSYSWAEIVPEETCARVLDRAQQILGYKLDDSQASDRRKPLGTAVNDLMRAKQNTLSRLCHLCRIDHLEWKGRRCDRCAAFFCFRGLYRHFDMNSADVMRHAGLWICPKCLENCNCRCCHFPSAYVKAEKPASKRRVKPADARGKIMGFTDNVFDQKRRNMPSTPGNSNTSVPPKGQKRPLSTPSAMHNLLQDTSEYPITNLNNMPPLNRSSKRSSVTRTNENDIPRQADSEQGRAKIPRQLHGNSRVNQQIRDDGKTLHGIDYITRMPTPASHHVSLPPLKSGCSSEVMVDAASSPTMKRHSTDIATFGNDSCSRNGAYTTPHGRNIDGDDKHDVNHDAPAPLTPITLNPLQPQPLSYTATNPNPIPLSGHPPFSQTTTAVPPTQLRPTTTSTVTSTSTSTSTNALQTPLTSVSTSTSPSSPSLPFLESQLHRLRQYAEELLALSMHDSHRLLQQEIRQLEETLLLAKRERSERLIRSLETEFPNLVNVREGVRREGARLGYF</sequence>
<dbReference type="RefSeq" id="XP_012213973.1">
    <property type="nucleotide sequence ID" value="XM_012358550.1"/>
</dbReference>
<proteinExistence type="predicted"/>
<dbReference type="PROSITE" id="PS01357">
    <property type="entry name" value="ZF_ZZ_1"/>
    <property type="match status" value="1"/>
</dbReference>
<evidence type="ECO:0000256" key="7">
    <source>
        <dbReference type="ARBA" id="ARBA00023242"/>
    </source>
</evidence>
<dbReference type="Pfam" id="PF25299">
    <property type="entry name" value="ZZ_ADA2"/>
    <property type="match status" value="1"/>
</dbReference>
<dbReference type="AlphaFoldDB" id="A0A0D8JX49"/>
<dbReference type="GO" id="GO:0005634">
    <property type="term" value="C:nucleus"/>
    <property type="evidence" value="ECO:0007669"/>
    <property type="project" value="UniProtKB-SubCell"/>
</dbReference>
<dbReference type="Gene3D" id="2.60.120.650">
    <property type="entry name" value="Cupin"/>
    <property type="match status" value="1"/>
</dbReference>
<feature type="compositionally biased region" description="Polar residues" evidence="8">
    <location>
        <begin position="670"/>
        <end position="693"/>
    </location>
</feature>
<evidence type="ECO:0000256" key="1">
    <source>
        <dbReference type="ARBA" id="ARBA00004123"/>
    </source>
</evidence>
<dbReference type="SMART" id="SM00558">
    <property type="entry name" value="JmjC"/>
    <property type="match status" value="1"/>
</dbReference>
<evidence type="ECO:0000256" key="6">
    <source>
        <dbReference type="ARBA" id="ARBA00023163"/>
    </source>
</evidence>
<evidence type="ECO:0000256" key="8">
    <source>
        <dbReference type="SAM" id="MobiDB-lite"/>
    </source>
</evidence>
<keyword evidence="7" id="KW-0539">Nucleus</keyword>
<keyword evidence="6" id="KW-0804">Transcription</keyword>
<evidence type="ECO:0000256" key="4">
    <source>
        <dbReference type="ARBA" id="ARBA00022833"/>
    </source>
</evidence>
<feature type="region of interest" description="Disordered" evidence="8">
    <location>
        <begin position="826"/>
        <end position="898"/>
    </location>
</feature>
<accession>A0A0D8JX49</accession>
<dbReference type="OMA" id="MGFTDNV"/>
<feature type="compositionally biased region" description="Basic and acidic residues" evidence="8">
    <location>
        <begin position="694"/>
        <end position="708"/>
    </location>
</feature>